<evidence type="ECO:0000256" key="1">
    <source>
        <dbReference type="ARBA" id="ARBA00023015"/>
    </source>
</evidence>
<dbReference type="Proteomes" id="UP000675940">
    <property type="component" value="Unassembled WGS sequence"/>
</dbReference>
<dbReference type="InterPro" id="IPR008920">
    <property type="entry name" value="TF_FadR/GntR_C"/>
</dbReference>
<proteinExistence type="predicted"/>
<gene>
    <name evidence="4" type="ORF">J5474_14200</name>
</gene>
<evidence type="ECO:0000256" key="2">
    <source>
        <dbReference type="ARBA" id="ARBA00023125"/>
    </source>
</evidence>
<dbReference type="SUPFAM" id="SSF48008">
    <property type="entry name" value="GntR ligand-binding domain-like"/>
    <property type="match status" value="1"/>
</dbReference>
<keyword evidence="1" id="KW-0805">Transcription regulation</keyword>
<accession>A0A940S417</accession>
<organism evidence="4 5">
    <name type="scientific">Sagittula salina</name>
    <dbReference type="NCBI Taxonomy" id="2820268"/>
    <lineage>
        <taxon>Bacteria</taxon>
        <taxon>Pseudomonadati</taxon>
        <taxon>Pseudomonadota</taxon>
        <taxon>Alphaproteobacteria</taxon>
        <taxon>Rhodobacterales</taxon>
        <taxon>Roseobacteraceae</taxon>
        <taxon>Sagittula</taxon>
    </lineage>
</organism>
<dbReference type="Gene3D" id="1.20.120.530">
    <property type="entry name" value="GntR ligand-binding domain-like"/>
    <property type="match status" value="1"/>
</dbReference>
<comment type="caution">
    <text evidence="4">The sequence shown here is derived from an EMBL/GenBank/DDBJ whole genome shotgun (WGS) entry which is preliminary data.</text>
</comment>
<protein>
    <submittedName>
        <fullName evidence="4">FCD domain-containing protein</fullName>
    </submittedName>
</protein>
<keyword evidence="2" id="KW-0238">DNA-binding</keyword>
<evidence type="ECO:0000313" key="5">
    <source>
        <dbReference type="Proteomes" id="UP000675940"/>
    </source>
</evidence>
<dbReference type="EMBL" id="JAGISH010000007">
    <property type="protein sequence ID" value="MBP0483634.1"/>
    <property type="molecule type" value="Genomic_DNA"/>
</dbReference>
<sequence>MPTFFLGLLARPRRQARSRTNHSCAHHQMLCQALRARDGDTAARAISEDIRVASELITAHGALDTDNTRRRIIT</sequence>
<reference evidence="4" key="1">
    <citation type="submission" date="2021-03" db="EMBL/GenBank/DDBJ databases">
        <title>Sagittula salina sp. nov. strain M10.9X isolated from the marine waste.</title>
        <authorList>
            <person name="Satari L."/>
            <person name="Molina-Menor E."/>
            <person name="Vidal-Verdu A."/>
            <person name="Pascual J."/>
            <person name="Pereto J."/>
            <person name="Porcar M."/>
        </authorList>
    </citation>
    <scope>NUCLEOTIDE SEQUENCE</scope>
    <source>
        <strain evidence="4">M10.9X</strain>
    </source>
</reference>
<evidence type="ECO:0000313" key="4">
    <source>
        <dbReference type="EMBL" id="MBP0483634.1"/>
    </source>
</evidence>
<keyword evidence="5" id="KW-1185">Reference proteome</keyword>
<keyword evidence="3" id="KW-0804">Transcription</keyword>
<name>A0A940S417_9RHOB</name>
<evidence type="ECO:0000256" key="3">
    <source>
        <dbReference type="ARBA" id="ARBA00023163"/>
    </source>
</evidence>
<dbReference type="AlphaFoldDB" id="A0A940S417"/>
<dbReference type="GO" id="GO:0003677">
    <property type="term" value="F:DNA binding"/>
    <property type="evidence" value="ECO:0007669"/>
    <property type="project" value="UniProtKB-KW"/>
</dbReference>